<keyword evidence="1" id="KW-0472">Membrane</keyword>
<protein>
    <submittedName>
        <fullName evidence="2">Uncharacterized protein</fullName>
    </submittedName>
</protein>
<dbReference type="EMBL" id="BK015585">
    <property type="protein sequence ID" value="DAE14535.1"/>
    <property type="molecule type" value="Genomic_DNA"/>
</dbReference>
<evidence type="ECO:0000313" key="2">
    <source>
        <dbReference type="EMBL" id="DAE14535.1"/>
    </source>
</evidence>
<sequence length="90" mass="10571">MAAFLFFDDIIKPRRNLGKTDAGKVRNQNKLRKIKDFLRPYFRFSGFSPLALWAWAFLISFHLTQIFLFEILLSRVSRVRFPGGSPKSFD</sequence>
<reference evidence="2" key="1">
    <citation type="journal article" date="2021" name="Proc. Natl. Acad. Sci. U.S.A.">
        <title>A Catalog of Tens of Thousands of Viruses from Human Metagenomes Reveals Hidden Associations with Chronic Diseases.</title>
        <authorList>
            <person name="Tisza M.J."/>
            <person name="Buck C.B."/>
        </authorList>
    </citation>
    <scope>NUCLEOTIDE SEQUENCE</scope>
    <source>
        <strain evidence="2">CtsTh7</strain>
    </source>
</reference>
<accession>A0A8S5Q5E1</accession>
<proteinExistence type="predicted"/>
<evidence type="ECO:0000256" key="1">
    <source>
        <dbReference type="SAM" id="Phobius"/>
    </source>
</evidence>
<keyword evidence="1" id="KW-0812">Transmembrane</keyword>
<keyword evidence="1" id="KW-1133">Transmembrane helix</keyword>
<feature type="transmembrane region" description="Helical" evidence="1">
    <location>
        <begin position="50"/>
        <end position="73"/>
    </location>
</feature>
<organism evidence="2">
    <name type="scientific">Inoviridae sp. ctsTh7</name>
    <dbReference type="NCBI Taxonomy" id="2825785"/>
    <lineage>
        <taxon>Viruses</taxon>
        <taxon>Monodnaviria</taxon>
        <taxon>Loebvirae</taxon>
        <taxon>Hofneiviricota</taxon>
        <taxon>Faserviricetes</taxon>
        <taxon>Tubulavirales</taxon>
        <taxon>Inoviridae</taxon>
    </lineage>
</organism>
<name>A0A8S5Q5E1_9VIRU</name>